<gene>
    <name evidence="2" type="ORF">JRQ81_012099</name>
</gene>
<feature type="compositionally biased region" description="Basic and acidic residues" evidence="1">
    <location>
        <begin position="301"/>
        <end position="328"/>
    </location>
</feature>
<proteinExistence type="predicted"/>
<name>A0A9Q1APR1_9SAUR</name>
<feature type="compositionally biased region" description="Polar residues" evidence="1">
    <location>
        <begin position="22"/>
        <end position="32"/>
    </location>
</feature>
<protein>
    <submittedName>
        <fullName evidence="2">Uncharacterized protein</fullName>
    </submittedName>
</protein>
<comment type="caution">
    <text evidence="2">The sequence shown here is derived from an EMBL/GenBank/DDBJ whole genome shotgun (WGS) entry which is preliminary data.</text>
</comment>
<dbReference type="Proteomes" id="UP001142489">
    <property type="component" value="Unassembled WGS sequence"/>
</dbReference>
<evidence type="ECO:0000313" key="2">
    <source>
        <dbReference type="EMBL" id="KAJ7303166.1"/>
    </source>
</evidence>
<evidence type="ECO:0000256" key="1">
    <source>
        <dbReference type="SAM" id="MobiDB-lite"/>
    </source>
</evidence>
<reference evidence="2" key="1">
    <citation type="journal article" date="2023" name="DNA Res.">
        <title>Chromosome-level genome assembly of Phrynocephalus forsythii using third-generation DNA sequencing and Hi-C analysis.</title>
        <authorList>
            <person name="Qi Y."/>
            <person name="Zhao W."/>
            <person name="Zhao Y."/>
            <person name="Niu C."/>
            <person name="Cao S."/>
            <person name="Zhang Y."/>
        </authorList>
    </citation>
    <scope>NUCLEOTIDE SEQUENCE</scope>
    <source>
        <tissue evidence="2">Muscle</tissue>
    </source>
</reference>
<evidence type="ECO:0000313" key="3">
    <source>
        <dbReference type="Proteomes" id="UP001142489"/>
    </source>
</evidence>
<accession>A0A9Q1APR1</accession>
<feature type="compositionally biased region" description="Basic residues" evidence="1">
    <location>
        <begin position="1"/>
        <end position="15"/>
    </location>
</feature>
<organism evidence="2 3">
    <name type="scientific">Phrynocephalus forsythii</name>
    <dbReference type="NCBI Taxonomy" id="171643"/>
    <lineage>
        <taxon>Eukaryota</taxon>
        <taxon>Metazoa</taxon>
        <taxon>Chordata</taxon>
        <taxon>Craniata</taxon>
        <taxon>Vertebrata</taxon>
        <taxon>Euteleostomi</taxon>
        <taxon>Lepidosauria</taxon>
        <taxon>Squamata</taxon>
        <taxon>Bifurcata</taxon>
        <taxon>Unidentata</taxon>
        <taxon>Episquamata</taxon>
        <taxon>Toxicofera</taxon>
        <taxon>Iguania</taxon>
        <taxon>Acrodonta</taxon>
        <taxon>Agamidae</taxon>
        <taxon>Agaminae</taxon>
        <taxon>Phrynocephalus</taxon>
    </lineage>
</organism>
<dbReference type="EMBL" id="JAPFRF010000024">
    <property type="protein sequence ID" value="KAJ7303166.1"/>
    <property type="molecule type" value="Genomic_DNA"/>
</dbReference>
<sequence length="334" mass="36745">MQRSQRKSKSLRSKYKLALSKNNKSGSAQSSFPWMKEMDRNFRGDPSIEPLRTTESEAPRCNDNVVTEEENDFAAEGSTVDTDSAVLVPGSASCDPEAAMEPARRLAFMRKRKQRASAAAQLNSTLSKYMQWVKFDSERKRQLHSNAVQKQYAVISQICNSLESAASAIRQVSNFVSNVSCSCADGPDSLEKSVGSIPKINAFSDAQGSPTVRRMTAKRISCKTVPENDSTDRVKKIDCPTESSNIPSVGTRTPKIKQADEIRHAELVSESGCNLNRSVSLLATATGKNPSKHKITVVTPKAEHKVATTDEESTDRKGIRGGKYEHVLNKKPKY</sequence>
<dbReference type="AlphaFoldDB" id="A0A9Q1APR1"/>
<keyword evidence="3" id="KW-1185">Reference proteome</keyword>
<feature type="region of interest" description="Disordered" evidence="1">
    <location>
        <begin position="300"/>
        <end position="334"/>
    </location>
</feature>
<feature type="region of interest" description="Disordered" evidence="1">
    <location>
        <begin position="1"/>
        <end position="58"/>
    </location>
</feature>